<keyword evidence="5 8" id="KW-1133">Transmembrane helix</keyword>
<dbReference type="InterPro" id="IPR050746">
    <property type="entry name" value="DAACS"/>
</dbReference>
<dbReference type="GO" id="GO:0015501">
    <property type="term" value="F:glutamate:sodium symporter activity"/>
    <property type="evidence" value="ECO:0000318"/>
    <property type="project" value="GO_Central"/>
</dbReference>
<dbReference type="AlphaFoldDB" id="A0A9J7HQP9"/>
<evidence type="ECO:0000313" key="10">
    <source>
        <dbReference type="Proteomes" id="UP000001554"/>
    </source>
</evidence>
<evidence type="ECO:0000313" key="13">
    <source>
        <dbReference type="RefSeq" id="XP_035662704.1"/>
    </source>
</evidence>
<dbReference type="PANTHER" id="PTHR11958">
    <property type="entry name" value="SODIUM/DICARBOXYLATE SYMPORTER-RELATED"/>
    <property type="match status" value="1"/>
</dbReference>
<evidence type="ECO:0000313" key="11">
    <source>
        <dbReference type="RefSeq" id="XP_035662701.1"/>
    </source>
</evidence>
<accession>A0A9J7HQP9</accession>
<dbReference type="GeneID" id="118406629"/>
<feature type="region of interest" description="Disordered" evidence="9">
    <location>
        <begin position="528"/>
        <end position="568"/>
    </location>
</feature>
<evidence type="ECO:0000256" key="1">
    <source>
        <dbReference type="ARBA" id="ARBA00004141"/>
    </source>
</evidence>
<comment type="subcellular location">
    <subcellularLocation>
        <location evidence="1 8">Membrane</location>
        <topology evidence="1 8">Multi-pass membrane protein</topology>
    </subcellularLocation>
</comment>
<dbReference type="OMA" id="QFFVIMD"/>
<evidence type="ECO:0000256" key="5">
    <source>
        <dbReference type="ARBA" id="ARBA00022989"/>
    </source>
</evidence>
<evidence type="ECO:0000256" key="2">
    <source>
        <dbReference type="ARBA" id="ARBA00022448"/>
    </source>
</evidence>
<dbReference type="KEGG" id="bfo:118406629"/>
<dbReference type="PRINTS" id="PR00173">
    <property type="entry name" value="EDTRNSPORT"/>
</dbReference>
<dbReference type="GO" id="GO:0070778">
    <property type="term" value="P:L-aspartate transmembrane transport"/>
    <property type="evidence" value="ECO:0000318"/>
    <property type="project" value="GO_Central"/>
</dbReference>
<gene>
    <name evidence="11 12 13 14" type="primary">LOC118406629</name>
</gene>
<feature type="transmembrane region" description="Helical" evidence="8">
    <location>
        <begin position="254"/>
        <end position="272"/>
    </location>
</feature>
<evidence type="ECO:0000256" key="8">
    <source>
        <dbReference type="RuleBase" id="RU361216"/>
    </source>
</evidence>
<feature type="region of interest" description="Disordered" evidence="9">
    <location>
        <begin position="1"/>
        <end position="24"/>
    </location>
</feature>
<dbReference type="RefSeq" id="XP_035662705.1">
    <property type="nucleotide sequence ID" value="XM_035806812.1"/>
</dbReference>
<dbReference type="GO" id="GO:0015175">
    <property type="term" value="F:neutral L-amino acid transmembrane transporter activity"/>
    <property type="evidence" value="ECO:0000318"/>
    <property type="project" value="GO_Central"/>
</dbReference>
<dbReference type="PROSITE" id="PS00714">
    <property type="entry name" value="NA_DICARBOXYL_SYMP_2"/>
    <property type="match status" value="1"/>
</dbReference>
<evidence type="ECO:0000313" key="12">
    <source>
        <dbReference type="RefSeq" id="XP_035662702.1"/>
    </source>
</evidence>
<feature type="transmembrane region" description="Helical" evidence="8">
    <location>
        <begin position="325"/>
        <end position="351"/>
    </location>
</feature>
<feature type="transmembrane region" description="Helical" evidence="8">
    <location>
        <begin position="54"/>
        <end position="75"/>
    </location>
</feature>
<dbReference type="SUPFAM" id="SSF118215">
    <property type="entry name" value="Proton glutamate symport protein"/>
    <property type="match status" value="1"/>
</dbReference>
<dbReference type="PANTHER" id="PTHR11958:SF99">
    <property type="entry name" value="SODIUM-DEPENDENT EXCITATORY AMINO ACID TRANSPORTER GLT-6-RELATED"/>
    <property type="match status" value="1"/>
</dbReference>
<feature type="transmembrane region" description="Helical" evidence="8">
    <location>
        <begin position="96"/>
        <end position="116"/>
    </location>
</feature>
<keyword evidence="10" id="KW-1185">Reference proteome</keyword>
<dbReference type="RefSeq" id="XP_035662702.1">
    <property type="nucleotide sequence ID" value="XM_035806809.1"/>
</dbReference>
<keyword evidence="4 8" id="KW-0769">Symport</keyword>
<organism evidence="10 14">
    <name type="scientific">Branchiostoma floridae</name>
    <name type="common">Florida lancelet</name>
    <name type="synonym">Amphioxus</name>
    <dbReference type="NCBI Taxonomy" id="7739"/>
    <lineage>
        <taxon>Eukaryota</taxon>
        <taxon>Metazoa</taxon>
        <taxon>Chordata</taxon>
        <taxon>Cephalochordata</taxon>
        <taxon>Leptocardii</taxon>
        <taxon>Amphioxiformes</taxon>
        <taxon>Branchiostomatidae</taxon>
        <taxon>Branchiostoma</taxon>
    </lineage>
</organism>
<dbReference type="OrthoDB" id="5877963at2759"/>
<evidence type="ECO:0000256" key="6">
    <source>
        <dbReference type="ARBA" id="ARBA00023136"/>
    </source>
</evidence>
<dbReference type="InterPro" id="IPR018107">
    <property type="entry name" value="Na-dicarboxylate_symporter_CS"/>
</dbReference>
<comment type="similarity">
    <text evidence="8">Belongs to the dicarboxylate/amino acid:cation symporter (DAACS) (TC 2.A.23) family.</text>
</comment>
<dbReference type="RefSeq" id="XP_035662704.1">
    <property type="nucleotide sequence ID" value="XM_035806811.1"/>
</dbReference>
<feature type="transmembrane region" description="Helical" evidence="8">
    <location>
        <begin position="128"/>
        <end position="151"/>
    </location>
</feature>
<dbReference type="Gene3D" id="1.10.3860.10">
    <property type="entry name" value="Sodium:dicarboxylate symporter"/>
    <property type="match status" value="1"/>
</dbReference>
<dbReference type="GO" id="GO:0005886">
    <property type="term" value="C:plasma membrane"/>
    <property type="evidence" value="ECO:0000318"/>
    <property type="project" value="GO_Central"/>
</dbReference>
<reference evidence="10" key="1">
    <citation type="journal article" date="2020" name="Nat. Ecol. Evol.">
        <title>Deeply conserved synteny resolves early events in vertebrate evolution.</title>
        <authorList>
            <person name="Simakov O."/>
            <person name="Marletaz F."/>
            <person name="Yue J.X."/>
            <person name="O'Connell B."/>
            <person name="Jenkins J."/>
            <person name="Brandt A."/>
            <person name="Calef R."/>
            <person name="Tung C.H."/>
            <person name="Huang T.K."/>
            <person name="Schmutz J."/>
            <person name="Satoh N."/>
            <person name="Yu J.K."/>
            <person name="Putnam N.H."/>
            <person name="Green R.E."/>
            <person name="Rokhsar D.S."/>
        </authorList>
    </citation>
    <scope>NUCLEOTIDE SEQUENCE [LARGE SCALE GENOMIC DNA]</scope>
    <source>
        <strain evidence="10">S238N-H82</strain>
    </source>
</reference>
<keyword evidence="6 8" id="KW-0472">Membrane</keyword>
<feature type="transmembrane region" description="Helical" evidence="8">
    <location>
        <begin position="292"/>
        <end position="313"/>
    </location>
</feature>
<reference evidence="11 12" key="2">
    <citation type="submission" date="2025-04" db="UniProtKB">
        <authorList>
            <consortium name="RefSeq"/>
        </authorList>
    </citation>
    <scope>IDENTIFICATION</scope>
    <source>
        <strain evidence="11 12">S238N-H82</strain>
        <tissue evidence="11 12">Testes</tissue>
    </source>
</reference>
<dbReference type="InterPro" id="IPR036458">
    <property type="entry name" value="Na:dicarbo_symporter_sf"/>
</dbReference>
<dbReference type="Proteomes" id="UP000001554">
    <property type="component" value="Chromosome 19"/>
</dbReference>
<dbReference type="GO" id="GO:0005313">
    <property type="term" value="F:L-glutamate transmembrane transporter activity"/>
    <property type="evidence" value="ECO:0000318"/>
    <property type="project" value="GO_Central"/>
</dbReference>
<dbReference type="Pfam" id="PF00375">
    <property type="entry name" value="SDF"/>
    <property type="match status" value="1"/>
</dbReference>
<dbReference type="InterPro" id="IPR001991">
    <property type="entry name" value="Na-dicarboxylate_symporter"/>
</dbReference>
<keyword evidence="3 8" id="KW-0812">Transmembrane</keyword>
<evidence type="ECO:0000256" key="7">
    <source>
        <dbReference type="ARBA" id="ARBA00023180"/>
    </source>
</evidence>
<evidence type="ECO:0000256" key="3">
    <source>
        <dbReference type="ARBA" id="ARBA00022692"/>
    </source>
</evidence>
<name>A0A9J7HQP9_BRAFL</name>
<proteinExistence type="inferred from homology"/>
<dbReference type="RefSeq" id="XP_035662701.1">
    <property type="nucleotide sequence ID" value="XM_035806808.1"/>
</dbReference>
<feature type="transmembrane region" description="Helical" evidence="8">
    <location>
        <begin position="357"/>
        <end position="380"/>
    </location>
</feature>
<evidence type="ECO:0000313" key="14">
    <source>
        <dbReference type="RefSeq" id="XP_035662705.1"/>
    </source>
</evidence>
<dbReference type="GO" id="GO:0098712">
    <property type="term" value="P:L-glutamate import across plasma membrane"/>
    <property type="evidence" value="ECO:0000318"/>
    <property type="project" value="GO_Central"/>
</dbReference>
<evidence type="ECO:0000256" key="9">
    <source>
        <dbReference type="SAM" id="MobiDB-lite"/>
    </source>
</evidence>
<keyword evidence="2 8" id="KW-0813">Transport</keyword>
<protein>
    <recommendedName>
        <fullName evidence="8">Amino acid transporter</fullName>
    </recommendedName>
</protein>
<sequence length="584" mass="63034">MTEKDAMDAIEAASPKESECPPYTEVENMETDCAVPSRPWYMAVWAWVKNPHNLLLVLTILGVVLGVLLGFLLRLAEPSDATIMLIGFPGDILMRCLKMLILPLIISSLITGLAGLDAKASGKMGSKAMLYYFSTTIIAAIIGIILVVSIHPGDPELKKGRGAQDIAGDLPVQQVSTLDAILDLIRNAFPENLVEACISGQQTAYKEDYIYANVTNTTTNTTDGLNITSTSEPYEVLVDTKVYRSLDKTDGTNVLGLIAFCAVFGIVLGRMGKEGNVMLQFFSNLNDVTMRIVLGVMWYSPIGIGSLIIGKILEIENLALVARMLGMYMLTVMLGLIVHGCFILPMLYFIITRKNPLWFYGGMLQAWITALGTASSAATLPITFRCLEENNHVDSRVTRFVLPVGATINMDGTALYEAVGAIFIAQLNDMKLDIGQIITCSLTATAASIGAASVPSAGLVTMLLVLTALQLPTRDVTLILAVDWLLDRFRTSINVLGDAVGAGIVYHLSREDLEAADREQQLHMVAIDGAPGGDKSGNGHVKANPPPASPAHSRPRAPCDLKRMSRSQLGRSLPIAQEYLRSSS</sequence>
<evidence type="ECO:0000256" key="4">
    <source>
        <dbReference type="ARBA" id="ARBA00022847"/>
    </source>
</evidence>
<keyword evidence="7" id="KW-0325">Glycoprotein</keyword>